<proteinExistence type="predicted"/>
<dbReference type="OrthoDB" id="9774685at2"/>
<keyword evidence="2" id="KW-1185">Reference proteome</keyword>
<dbReference type="EMBL" id="RQIS01000006">
    <property type="protein sequence ID" value="RQH07016.1"/>
    <property type="molecule type" value="Genomic_DNA"/>
</dbReference>
<dbReference type="Proteomes" id="UP000272778">
    <property type="component" value="Unassembled WGS sequence"/>
</dbReference>
<gene>
    <name evidence="1" type="ORF">D1Y85_10075</name>
</gene>
<evidence type="ECO:0008006" key="3">
    <source>
        <dbReference type="Google" id="ProtNLM"/>
    </source>
</evidence>
<protein>
    <recommendedName>
        <fullName evidence="3">Integrase catalytic domain-containing protein</fullName>
    </recommendedName>
</protein>
<evidence type="ECO:0000313" key="1">
    <source>
        <dbReference type="EMBL" id="RQH07016.1"/>
    </source>
</evidence>
<dbReference type="AlphaFoldDB" id="A0A3N6Q3T0"/>
<sequence>MKIVKGKCVAFMPAPDVRNLAIALTHYNKRHPHRALKTCARRATSDARPDHQPQCEVVPGITGENPGAQREAHAFGSMLSTVVVRNKYDFGPIAPPREAAIR</sequence>
<comment type="caution">
    <text evidence="1">The sequence shown here is derived from an EMBL/GenBank/DDBJ whole genome shotgun (WGS) entry which is preliminary data.</text>
</comment>
<organism evidence="1 2">
    <name type="scientific">Paraburkholderia dinghuensis</name>
    <dbReference type="NCBI Taxonomy" id="2305225"/>
    <lineage>
        <taxon>Bacteria</taxon>
        <taxon>Pseudomonadati</taxon>
        <taxon>Pseudomonadota</taxon>
        <taxon>Betaproteobacteria</taxon>
        <taxon>Burkholderiales</taxon>
        <taxon>Burkholderiaceae</taxon>
        <taxon>Paraburkholderia</taxon>
    </lineage>
</organism>
<name>A0A3N6Q3T0_9BURK</name>
<evidence type="ECO:0000313" key="2">
    <source>
        <dbReference type="Proteomes" id="UP000272778"/>
    </source>
</evidence>
<reference evidence="1 2" key="1">
    <citation type="submission" date="2018-11" db="EMBL/GenBank/DDBJ databases">
        <title>Paraburkholderia sp. DHOA04, isolated from soil.</title>
        <authorList>
            <person name="Gao Z.-H."/>
            <person name="Qiu L.-H."/>
            <person name="Fu J.-C."/>
        </authorList>
    </citation>
    <scope>NUCLEOTIDE SEQUENCE [LARGE SCALE GENOMIC DNA]</scope>
    <source>
        <strain evidence="1 2">DHOA04</strain>
    </source>
</reference>
<accession>A0A3N6Q3T0</accession>